<accession>A0A1E1KBT3</accession>
<dbReference type="AlphaFoldDB" id="A0A1E1KBT3"/>
<dbReference type="Gene3D" id="3.30.200.20">
    <property type="entry name" value="Phosphorylase Kinase, domain 1"/>
    <property type="match status" value="1"/>
</dbReference>
<dbReference type="SUPFAM" id="SSF56112">
    <property type="entry name" value="Protein kinase-like (PK-like)"/>
    <property type="match status" value="1"/>
</dbReference>
<dbReference type="InterPro" id="IPR011009">
    <property type="entry name" value="Kinase-like_dom_sf"/>
</dbReference>
<evidence type="ECO:0000313" key="3">
    <source>
        <dbReference type="Proteomes" id="UP000178912"/>
    </source>
</evidence>
<dbReference type="Pfam" id="PF00069">
    <property type="entry name" value="Pkinase"/>
    <property type="match status" value="1"/>
</dbReference>
<name>A0A1E1KBT3_9HELO</name>
<dbReference type="PROSITE" id="PS50011">
    <property type="entry name" value="PROTEIN_KINASE_DOM"/>
    <property type="match status" value="1"/>
</dbReference>
<dbReference type="Gene3D" id="1.10.510.10">
    <property type="entry name" value="Transferase(Phosphotransferase) domain 1"/>
    <property type="match status" value="1"/>
</dbReference>
<feature type="domain" description="Protein kinase" evidence="1">
    <location>
        <begin position="1"/>
        <end position="343"/>
    </location>
</feature>
<evidence type="ECO:0000313" key="2">
    <source>
        <dbReference type="EMBL" id="CZS95508.1"/>
    </source>
</evidence>
<keyword evidence="3" id="KW-1185">Reference proteome</keyword>
<proteinExistence type="predicted"/>
<reference evidence="3" key="1">
    <citation type="submission" date="2016-03" db="EMBL/GenBank/DDBJ databases">
        <authorList>
            <person name="Guldener U."/>
        </authorList>
    </citation>
    <scope>NUCLEOTIDE SEQUENCE [LARGE SCALE GENOMIC DNA]</scope>
    <source>
        <strain evidence="3">04CH-RAC-A.6.1</strain>
    </source>
</reference>
<dbReference type="EMBL" id="FJUX01000022">
    <property type="protein sequence ID" value="CZS95508.1"/>
    <property type="molecule type" value="Genomic_DNA"/>
</dbReference>
<sequence length="343" mass="39674">MASNFRVGQYIEGKISTYTLSKQIHKDIWTATSSELGKVIIKGAPKYRLETERDILRHFHARPGIRQLLDEVQNPPSLVLKHLGENLLTVSNTKRLEKREIKFVAKRILDALQAFHEDGYVHTDVKPDNILINYSSGPHRFRDVELGDCSDLISLIWGLGWHIFKPDPKDAEPDDELYPNHVLAKQIAFFGPILLSYFAFLPEDDERWEFIGDATQYIIDHKKWKPFAQAEDKELAEEDRTFIYGQRVSCEWVFTVVYQVSVACTFIYTFKEMNKRRTWSGLGSFYIHSPKRQHTGTEERDEKDNKEEVGEKAIKLWPMVDKVALTSAEKQGVNKIAPQILHA</sequence>
<dbReference type="InterPro" id="IPR000719">
    <property type="entry name" value="Prot_kinase_dom"/>
</dbReference>
<dbReference type="SMART" id="SM00220">
    <property type="entry name" value="S_TKc"/>
    <property type="match status" value="1"/>
</dbReference>
<dbReference type="OrthoDB" id="5979581at2759"/>
<protein>
    <recommendedName>
        <fullName evidence="1">Protein kinase domain-containing protein</fullName>
    </recommendedName>
</protein>
<gene>
    <name evidence="2" type="ORF">RAG0_05118</name>
</gene>
<dbReference type="Proteomes" id="UP000178912">
    <property type="component" value="Unassembled WGS sequence"/>
</dbReference>
<dbReference type="GO" id="GO:0005524">
    <property type="term" value="F:ATP binding"/>
    <property type="evidence" value="ECO:0007669"/>
    <property type="project" value="InterPro"/>
</dbReference>
<dbReference type="InterPro" id="IPR008271">
    <property type="entry name" value="Ser/Thr_kinase_AS"/>
</dbReference>
<dbReference type="GO" id="GO:0004672">
    <property type="term" value="F:protein kinase activity"/>
    <property type="evidence" value="ECO:0007669"/>
    <property type="project" value="InterPro"/>
</dbReference>
<dbReference type="PROSITE" id="PS00108">
    <property type="entry name" value="PROTEIN_KINASE_ST"/>
    <property type="match status" value="1"/>
</dbReference>
<organism evidence="2 3">
    <name type="scientific">Rhynchosporium agropyri</name>
    <dbReference type="NCBI Taxonomy" id="914238"/>
    <lineage>
        <taxon>Eukaryota</taxon>
        <taxon>Fungi</taxon>
        <taxon>Dikarya</taxon>
        <taxon>Ascomycota</taxon>
        <taxon>Pezizomycotina</taxon>
        <taxon>Leotiomycetes</taxon>
        <taxon>Helotiales</taxon>
        <taxon>Ploettnerulaceae</taxon>
        <taxon>Rhynchosporium</taxon>
    </lineage>
</organism>
<evidence type="ECO:0000259" key="1">
    <source>
        <dbReference type="PROSITE" id="PS50011"/>
    </source>
</evidence>